<organism evidence="1 2">
    <name type="scientific">Candidatus Ordinivivax streblomastigis</name>
    <dbReference type="NCBI Taxonomy" id="2540710"/>
    <lineage>
        <taxon>Bacteria</taxon>
        <taxon>Pseudomonadati</taxon>
        <taxon>Bacteroidota</taxon>
        <taxon>Bacteroidia</taxon>
        <taxon>Bacteroidales</taxon>
        <taxon>Candidatus Ordinivivax</taxon>
    </lineage>
</organism>
<gene>
    <name evidence="1" type="ORF">EZS26_001049</name>
</gene>
<proteinExistence type="predicted"/>
<evidence type="ECO:0000313" key="1">
    <source>
        <dbReference type="EMBL" id="KAA6302879.1"/>
    </source>
</evidence>
<sequence>MNITNTIITKQATAETGNARYSLEYSVSNGVLTRVSASISETSENQNEIYLGNIFFDNGAINCSLQVHASAAKFFEDFETFLVQIKADVATFTKK</sequence>
<dbReference type="Proteomes" id="UP000324575">
    <property type="component" value="Unassembled WGS sequence"/>
</dbReference>
<reference evidence="1 2" key="1">
    <citation type="submission" date="2019-03" db="EMBL/GenBank/DDBJ databases">
        <title>Single cell metagenomics reveals metabolic interactions within the superorganism composed of flagellate Streblomastix strix and complex community of Bacteroidetes bacteria on its surface.</title>
        <authorList>
            <person name="Treitli S.C."/>
            <person name="Kolisko M."/>
            <person name="Husnik F."/>
            <person name="Keeling P."/>
            <person name="Hampl V."/>
        </authorList>
    </citation>
    <scope>NUCLEOTIDE SEQUENCE [LARGE SCALE GENOMIC DNA]</scope>
    <source>
        <strain evidence="1">St1</strain>
    </source>
</reference>
<protein>
    <submittedName>
        <fullName evidence="1">Uncharacterized protein</fullName>
    </submittedName>
</protein>
<dbReference type="AlphaFoldDB" id="A0A5M8P329"/>
<evidence type="ECO:0000313" key="2">
    <source>
        <dbReference type="Proteomes" id="UP000324575"/>
    </source>
</evidence>
<dbReference type="EMBL" id="SNRX01000005">
    <property type="protein sequence ID" value="KAA6302879.1"/>
    <property type="molecule type" value="Genomic_DNA"/>
</dbReference>
<name>A0A5M8P329_9BACT</name>
<comment type="caution">
    <text evidence="1">The sequence shown here is derived from an EMBL/GenBank/DDBJ whole genome shotgun (WGS) entry which is preliminary data.</text>
</comment>
<accession>A0A5M8P329</accession>